<proteinExistence type="inferred from homology"/>
<dbReference type="Proteomes" id="UP001210211">
    <property type="component" value="Unassembled WGS sequence"/>
</dbReference>
<organism evidence="3 4">
    <name type="scientific">Rhynchospora tenuis</name>
    <dbReference type="NCBI Taxonomy" id="198213"/>
    <lineage>
        <taxon>Eukaryota</taxon>
        <taxon>Viridiplantae</taxon>
        <taxon>Streptophyta</taxon>
        <taxon>Embryophyta</taxon>
        <taxon>Tracheophyta</taxon>
        <taxon>Spermatophyta</taxon>
        <taxon>Magnoliopsida</taxon>
        <taxon>Liliopsida</taxon>
        <taxon>Poales</taxon>
        <taxon>Cyperaceae</taxon>
        <taxon>Cyperoideae</taxon>
        <taxon>Rhynchosporeae</taxon>
        <taxon>Rhynchospora</taxon>
    </lineage>
</organism>
<feature type="region of interest" description="Disordered" evidence="2">
    <location>
        <begin position="1"/>
        <end position="25"/>
    </location>
</feature>
<sequence>MREETQPRQQPENMGKREATGAPPKGWMAIRVGAEGEEQRRFLVPVMYLNHPLFLGLLKEAEEEYGFNQKGAITIPCHVEHFCRVQDIIERDRSSTILGSHHHHHGHHGHHGHHHGHGYGHYHFPLVGCFRA</sequence>
<dbReference type="AlphaFoldDB" id="A0AAD6ENI4"/>
<evidence type="ECO:0008006" key="5">
    <source>
        <dbReference type="Google" id="ProtNLM"/>
    </source>
</evidence>
<dbReference type="PANTHER" id="PTHR31374">
    <property type="entry name" value="AUXIN-INDUCED PROTEIN-LIKE-RELATED"/>
    <property type="match status" value="1"/>
</dbReference>
<accession>A0AAD6ENI4</accession>
<dbReference type="Pfam" id="PF02519">
    <property type="entry name" value="Auxin_inducible"/>
    <property type="match status" value="1"/>
</dbReference>
<dbReference type="InterPro" id="IPR003676">
    <property type="entry name" value="SAUR_fam"/>
</dbReference>
<comment type="similarity">
    <text evidence="1">Belongs to the ARG7 family.</text>
</comment>
<evidence type="ECO:0000256" key="2">
    <source>
        <dbReference type="SAM" id="MobiDB-lite"/>
    </source>
</evidence>
<evidence type="ECO:0000313" key="4">
    <source>
        <dbReference type="Proteomes" id="UP001210211"/>
    </source>
</evidence>
<dbReference type="PANTHER" id="PTHR31374:SF29">
    <property type="entry name" value="SAUR-LIKE AUXIN-RESPONSIVE PROTEIN FAMILY"/>
    <property type="match status" value="1"/>
</dbReference>
<comment type="caution">
    <text evidence="3">The sequence shown here is derived from an EMBL/GenBank/DDBJ whole genome shotgun (WGS) entry which is preliminary data.</text>
</comment>
<protein>
    <recommendedName>
        <fullName evidence="5">Auxin-responsive protein SAUR32</fullName>
    </recommendedName>
</protein>
<dbReference type="EMBL" id="JAMRDG010000002">
    <property type="protein sequence ID" value="KAJ3690691.1"/>
    <property type="molecule type" value="Genomic_DNA"/>
</dbReference>
<evidence type="ECO:0000256" key="1">
    <source>
        <dbReference type="ARBA" id="ARBA00006974"/>
    </source>
</evidence>
<gene>
    <name evidence="3" type="ORF">LUZ61_019855</name>
</gene>
<dbReference type="GO" id="GO:0009733">
    <property type="term" value="P:response to auxin"/>
    <property type="evidence" value="ECO:0007669"/>
    <property type="project" value="InterPro"/>
</dbReference>
<name>A0AAD6ENI4_9POAL</name>
<keyword evidence="4" id="KW-1185">Reference proteome</keyword>
<reference evidence="3 4" key="1">
    <citation type="journal article" date="2022" name="Cell">
        <title>Repeat-based holocentromeres influence genome architecture and karyotype evolution.</title>
        <authorList>
            <person name="Hofstatter P.G."/>
            <person name="Thangavel G."/>
            <person name="Lux T."/>
            <person name="Neumann P."/>
            <person name="Vondrak T."/>
            <person name="Novak P."/>
            <person name="Zhang M."/>
            <person name="Costa L."/>
            <person name="Castellani M."/>
            <person name="Scott A."/>
            <person name="Toegelov H."/>
            <person name="Fuchs J."/>
            <person name="Mata-Sucre Y."/>
            <person name="Dias Y."/>
            <person name="Vanzela A.L.L."/>
            <person name="Huettel B."/>
            <person name="Almeida C.C.S."/>
            <person name="Simkova H."/>
            <person name="Souza G."/>
            <person name="Pedrosa-Harand A."/>
            <person name="Macas J."/>
            <person name="Mayer K.F.X."/>
            <person name="Houben A."/>
            <person name="Marques A."/>
        </authorList>
    </citation>
    <scope>NUCLEOTIDE SEQUENCE [LARGE SCALE GENOMIC DNA]</scope>
    <source>
        <strain evidence="3">RhyTen1mFocal</strain>
    </source>
</reference>
<evidence type="ECO:0000313" key="3">
    <source>
        <dbReference type="EMBL" id="KAJ3690691.1"/>
    </source>
</evidence>